<evidence type="ECO:0000313" key="2">
    <source>
        <dbReference type="EMBL" id="MDK3074758.1"/>
    </source>
</evidence>
<keyword evidence="1" id="KW-0812">Transmembrane</keyword>
<organism evidence="2 3">
    <name type="scientific">Sedimentitalea xiamensis</name>
    <dbReference type="NCBI Taxonomy" id="3050037"/>
    <lineage>
        <taxon>Bacteria</taxon>
        <taxon>Pseudomonadati</taxon>
        <taxon>Pseudomonadota</taxon>
        <taxon>Alphaproteobacteria</taxon>
        <taxon>Rhodobacterales</taxon>
        <taxon>Paracoccaceae</taxon>
        <taxon>Sedimentitalea</taxon>
    </lineage>
</organism>
<sequence length="132" mass="14397">MSDVTSSMLLLFCLLQIKHMFADYFLQTSAMLAGRGAYVHLGRAQHAAVHAVGSALAFALVGAPALFILAICAAEWAVHFHIDWGKAKHSEMAQLGPKDAGYWRAAGLDQALHQFTYIGMVWAWLHFTVPAA</sequence>
<dbReference type="RefSeq" id="WP_284486688.1">
    <property type="nucleotide sequence ID" value="NZ_JASNJE010000024.1"/>
</dbReference>
<dbReference type="InterPro" id="IPR021737">
    <property type="entry name" value="Phage_phiKZ_Orf197"/>
</dbReference>
<comment type="caution">
    <text evidence="2">The sequence shown here is derived from an EMBL/GenBank/DDBJ whole genome shotgun (WGS) entry which is preliminary data.</text>
</comment>
<evidence type="ECO:0000256" key="1">
    <source>
        <dbReference type="SAM" id="Phobius"/>
    </source>
</evidence>
<accession>A0ABT7FI49</accession>
<gene>
    <name evidence="2" type="ORF">QO034_16840</name>
</gene>
<protein>
    <submittedName>
        <fullName evidence="2">DUF3307 domain-containing protein</fullName>
    </submittedName>
</protein>
<evidence type="ECO:0000313" key="3">
    <source>
        <dbReference type="Proteomes" id="UP001227126"/>
    </source>
</evidence>
<feature type="transmembrane region" description="Helical" evidence="1">
    <location>
        <begin position="57"/>
        <end position="78"/>
    </location>
</feature>
<proteinExistence type="predicted"/>
<dbReference type="EMBL" id="JASNJE010000024">
    <property type="protein sequence ID" value="MDK3074758.1"/>
    <property type="molecule type" value="Genomic_DNA"/>
</dbReference>
<name>A0ABT7FI49_9RHOB</name>
<keyword evidence="1" id="KW-0472">Membrane</keyword>
<keyword evidence="3" id="KW-1185">Reference proteome</keyword>
<reference evidence="2 3" key="1">
    <citation type="submission" date="2023-05" db="EMBL/GenBank/DDBJ databases">
        <title>Sedimentitalea sp. nov. JM2-8.</title>
        <authorList>
            <person name="Huang J."/>
        </authorList>
    </citation>
    <scope>NUCLEOTIDE SEQUENCE [LARGE SCALE GENOMIC DNA]</scope>
    <source>
        <strain evidence="2 3">JM2-8</strain>
    </source>
</reference>
<keyword evidence="1" id="KW-1133">Transmembrane helix</keyword>
<dbReference type="Pfam" id="PF11750">
    <property type="entry name" value="DUF3307"/>
    <property type="match status" value="1"/>
</dbReference>
<dbReference type="Proteomes" id="UP001227126">
    <property type="component" value="Unassembled WGS sequence"/>
</dbReference>